<keyword evidence="1" id="KW-0378">Hydrolase</keyword>
<organism evidence="1 2">
    <name type="scientific">Sediminispirochaeta smaragdinae (strain DSM 11293 / JCM 15392 / SEBR 4228)</name>
    <name type="common">Spirochaeta smaragdinae</name>
    <dbReference type="NCBI Taxonomy" id="573413"/>
    <lineage>
        <taxon>Bacteria</taxon>
        <taxon>Pseudomonadati</taxon>
        <taxon>Spirochaetota</taxon>
        <taxon>Spirochaetia</taxon>
        <taxon>Spirochaetales</taxon>
        <taxon>Spirochaetaceae</taxon>
        <taxon>Sediminispirochaeta</taxon>
    </lineage>
</organism>
<reference evidence="1 2" key="1">
    <citation type="journal article" date="2010" name="Stand. Genomic Sci.">
        <title>Complete genome sequence of Spirochaeta smaragdinae type strain (SEBR 4228).</title>
        <authorList>
            <person name="Mavromatis K."/>
            <person name="Yasawong M."/>
            <person name="Chertkov O."/>
            <person name="Lapidus A."/>
            <person name="Lucas S."/>
            <person name="Nolan M."/>
            <person name="Del Rio T.G."/>
            <person name="Tice H."/>
            <person name="Cheng J.F."/>
            <person name="Pitluck S."/>
            <person name="Liolios K."/>
            <person name="Ivanova N."/>
            <person name="Tapia R."/>
            <person name="Han C."/>
            <person name="Bruce D."/>
            <person name="Goodwin L."/>
            <person name="Pati A."/>
            <person name="Chen A."/>
            <person name="Palaniappan K."/>
            <person name="Land M."/>
            <person name="Hauser L."/>
            <person name="Chang Y.J."/>
            <person name="Jeffries C.D."/>
            <person name="Detter J.C."/>
            <person name="Rohde M."/>
            <person name="Brambilla E."/>
            <person name="Spring S."/>
            <person name="Goker M."/>
            <person name="Sikorski J."/>
            <person name="Woyke T."/>
            <person name="Bristow J."/>
            <person name="Eisen J.A."/>
            <person name="Markowitz V."/>
            <person name="Hugenholtz P."/>
            <person name="Klenk H.P."/>
            <person name="Kyrpides N.C."/>
        </authorList>
    </citation>
    <scope>NUCLEOTIDE SEQUENCE [LARGE SCALE GENOMIC DNA]</scope>
    <source>
        <strain evidence="2">DSM 11293 / JCM 15392 / SEBR 4228</strain>
    </source>
</reference>
<accession>E1RBX8</accession>
<proteinExistence type="predicted"/>
<name>E1RBX8_SEDSS</name>
<dbReference type="InterPro" id="IPR036412">
    <property type="entry name" value="HAD-like_sf"/>
</dbReference>
<dbReference type="OrthoDB" id="820330at2"/>
<dbReference type="Pfam" id="PF00702">
    <property type="entry name" value="Hydrolase"/>
    <property type="match status" value="1"/>
</dbReference>
<dbReference type="GO" id="GO:0016787">
    <property type="term" value="F:hydrolase activity"/>
    <property type="evidence" value="ECO:0007669"/>
    <property type="project" value="UniProtKB-KW"/>
</dbReference>
<dbReference type="STRING" id="573413.Spirs_0723"/>
<dbReference type="Proteomes" id="UP000002318">
    <property type="component" value="Chromosome"/>
</dbReference>
<evidence type="ECO:0000313" key="1">
    <source>
        <dbReference type="EMBL" id="ADK79858.1"/>
    </source>
</evidence>
<dbReference type="SUPFAM" id="SSF56784">
    <property type="entry name" value="HAD-like"/>
    <property type="match status" value="1"/>
</dbReference>
<dbReference type="AlphaFoldDB" id="E1RBX8"/>
<dbReference type="Gene3D" id="3.40.50.1000">
    <property type="entry name" value="HAD superfamily/HAD-like"/>
    <property type="match status" value="1"/>
</dbReference>
<dbReference type="HOGENOM" id="CLU_097105_0_0_12"/>
<evidence type="ECO:0000313" key="2">
    <source>
        <dbReference type="Proteomes" id="UP000002318"/>
    </source>
</evidence>
<protein>
    <submittedName>
        <fullName evidence="1">Haloacid dehalogenase domain protein hydrolase</fullName>
    </submittedName>
</protein>
<dbReference type="KEGG" id="ssm:Spirs_0723"/>
<dbReference type="RefSeq" id="WP_013253322.1">
    <property type="nucleotide sequence ID" value="NC_014364.1"/>
</dbReference>
<dbReference type="InterPro" id="IPR023214">
    <property type="entry name" value="HAD_sf"/>
</dbReference>
<sequence length="241" mass="27486">MSRKPEPTADNHIPAISLQWIETYLGLHLQEGVALFDIDGTVMDTIPRNYQILKEAVSIIPRLRPIVDTIGPEACGWNVFTPLSGRIQLTDAESRELRRFWRQRFFTDSYLSYDRPYAGVREFLQAIRKRGLPIVYLTGRDKKNMSAGTIASFQTHNIPVDEHTRFLFKPDAAIPDLSFKQDACRRLAENEHVVFAVENEPANANMMVEYFPSALVMLVETITSPNPAEPDPSIIRFSSYQ</sequence>
<dbReference type="eggNOG" id="COG0637">
    <property type="taxonomic scope" value="Bacteria"/>
</dbReference>
<dbReference type="EMBL" id="CP002116">
    <property type="protein sequence ID" value="ADK79858.1"/>
    <property type="molecule type" value="Genomic_DNA"/>
</dbReference>
<keyword evidence="2" id="KW-1185">Reference proteome</keyword>
<gene>
    <name evidence="1" type="ordered locus">Spirs_0723</name>
</gene>